<name>A0A1H8VTM0_9BACL</name>
<dbReference type="STRING" id="1333845.SAMN04487895_12755"/>
<protein>
    <recommendedName>
        <fullName evidence="5">Coat F domain-containing protein</fullName>
    </recommendedName>
</protein>
<evidence type="ECO:0000313" key="2">
    <source>
        <dbReference type="EMBL" id="SEP18769.1"/>
    </source>
</evidence>
<organism evidence="2 3">
    <name type="scientific">Paenibacillus sophorae</name>
    <dbReference type="NCBI Taxonomy" id="1333845"/>
    <lineage>
        <taxon>Bacteria</taxon>
        <taxon>Bacillati</taxon>
        <taxon>Bacillota</taxon>
        <taxon>Bacilli</taxon>
        <taxon>Bacillales</taxon>
        <taxon>Paenibacillaceae</taxon>
        <taxon>Paenibacillus</taxon>
    </lineage>
</organism>
<evidence type="ECO:0008006" key="5">
    <source>
        <dbReference type="Google" id="ProtNLM"/>
    </source>
</evidence>
<dbReference type="EMBL" id="CP076607">
    <property type="protein sequence ID" value="QWU15707.1"/>
    <property type="molecule type" value="Genomic_DNA"/>
</dbReference>
<sequence length="87" mass="9904">MTNPAQPAKVGSMRRIDCNDLVYMADIKSRLFGIMMSIQNDDLADKPELLEQLSKLAELVIEYEGAFTYPFMQMRRAEKEGKSDVAE</sequence>
<dbReference type="EMBL" id="FODH01000027">
    <property type="protein sequence ID" value="SEP18769.1"/>
    <property type="molecule type" value="Genomic_DNA"/>
</dbReference>
<keyword evidence="4" id="KW-1185">Reference proteome</keyword>
<dbReference type="AlphaFoldDB" id="A0A1H8VTM0"/>
<evidence type="ECO:0000313" key="1">
    <source>
        <dbReference type="EMBL" id="QWU15707.1"/>
    </source>
</evidence>
<proteinExistence type="predicted"/>
<dbReference type="RefSeq" id="WP_036603502.1">
    <property type="nucleotide sequence ID" value="NZ_CP076607.1"/>
</dbReference>
<gene>
    <name evidence="1" type="ORF">KP014_28490</name>
    <name evidence="2" type="ORF">SAMN04487895_12755</name>
</gene>
<evidence type="ECO:0000313" key="3">
    <source>
        <dbReference type="Proteomes" id="UP000198809"/>
    </source>
</evidence>
<accession>A0A1H8VTM0</accession>
<dbReference type="Proteomes" id="UP000198809">
    <property type="component" value="Unassembled WGS sequence"/>
</dbReference>
<evidence type="ECO:0000313" key="4">
    <source>
        <dbReference type="Proteomes" id="UP000683429"/>
    </source>
</evidence>
<dbReference type="Proteomes" id="UP000683429">
    <property type="component" value="Chromosome"/>
</dbReference>
<reference evidence="1 4" key="2">
    <citation type="submission" date="2021-06" db="EMBL/GenBank/DDBJ databases">
        <title>Whole genome sequence of Paenibacillus sophorae DSM23020 for comparative genomics.</title>
        <authorList>
            <person name="Kim M.-J."/>
            <person name="Lee G."/>
            <person name="Shin J.-H."/>
        </authorList>
    </citation>
    <scope>NUCLEOTIDE SEQUENCE [LARGE SCALE GENOMIC DNA]</scope>
    <source>
        <strain evidence="1 4">DSM 23020</strain>
    </source>
</reference>
<reference evidence="2 3" key="1">
    <citation type="submission" date="2016-10" db="EMBL/GenBank/DDBJ databases">
        <authorList>
            <person name="de Groot N.N."/>
        </authorList>
    </citation>
    <scope>NUCLEOTIDE SEQUENCE [LARGE SCALE GENOMIC DNA]</scope>
    <source>
        <strain evidence="2 3">CGMCC 1.10238</strain>
    </source>
</reference>